<dbReference type="EMBL" id="BPLR01009876">
    <property type="protein sequence ID" value="GIY35215.1"/>
    <property type="molecule type" value="Genomic_DNA"/>
</dbReference>
<reference evidence="1 2" key="1">
    <citation type="submission" date="2021-06" db="EMBL/GenBank/DDBJ databases">
        <title>Caerostris extrusa draft genome.</title>
        <authorList>
            <person name="Kono N."/>
            <person name="Arakawa K."/>
        </authorList>
    </citation>
    <scope>NUCLEOTIDE SEQUENCE [LARGE SCALE GENOMIC DNA]</scope>
</reference>
<gene>
    <name evidence="1" type="ORF">CEXT_369421</name>
</gene>
<comment type="caution">
    <text evidence="1">The sequence shown here is derived from an EMBL/GenBank/DDBJ whole genome shotgun (WGS) entry which is preliminary data.</text>
</comment>
<sequence>MTSEGPAVMRYKAQSDYRIIPINQYVDVCSGNRHNKSASEELRLLGSKSRISSCQTSRLQNRFGIVVHIANQMTLSNNHQLHIS</sequence>
<protein>
    <submittedName>
        <fullName evidence="1">Uncharacterized protein</fullName>
    </submittedName>
</protein>
<evidence type="ECO:0000313" key="2">
    <source>
        <dbReference type="Proteomes" id="UP001054945"/>
    </source>
</evidence>
<evidence type="ECO:0000313" key="1">
    <source>
        <dbReference type="EMBL" id="GIY35215.1"/>
    </source>
</evidence>
<organism evidence="1 2">
    <name type="scientific">Caerostris extrusa</name>
    <name type="common">Bark spider</name>
    <name type="synonym">Caerostris bankana</name>
    <dbReference type="NCBI Taxonomy" id="172846"/>
    <lineage>
        <taxon>Eukaryota</taxon>
        <taxon>Metazoa</taxon>
        <taxon>Ecdysozoa</taxon>
        <taxon>Arthropoda</taxon>
        <taxon>Chelicerata</taxon>
        <taxon>Arachnida</taxon>
        <taxon>Araneae</taxon>
        <taxon>Araneomorphae</taxon>
        <taxon>Entelegynae</taxon>
        <taxon>Araneoidea</taxon>
        <taxon>Araneidae</taxon>
        <taxon>Caerostris</taxon>
    </lineage>
</organism>
<keyword evidence="2" id="KW-1185">Reference proteome</keyword>
<accession>A0AAV4SN83</accession>
<dbReference type="AlphaFoldDB" id="A0AAV4SN83"/>
<dbReference type="Proteomes" id="UP001054945">
    <property type="component" value="Unassembled WGS sequence"/>
</dbReference>
<name>A0AAV4SN83_CAEEX</name>
<proteinExistence type="predicted"/>